<dbReference type="InParanoid" id="A0A6Q2YXX0"/>
<dbReference type="GO" id="GO:0000978">
    <property type="term" value="F:RNA polymerase II cis-regulatory region sequence-specific DNA binding"/>
    <property type="evidence" value="ECO:0007669"/>
    <property type="project" value="TreeGrafter"/>
</dbReference>
<dbReference type="AlphaFoldDB" id="A0A6Q2YXX0"/>
<dbReference type="Ensembl" id="ENSELUT00000079299.2">
    <property type="protein sequence ID" value="ENSELUP00000070436.2"/>
    <property type="gene ID" value="ENSELUG00000003690.3"/>
</dbReference>
<dbReference type="Bgee" id="ENSELUG00000003690">
    <property type="expression patterns" value="Expressed in embryo and 14 other cell types or tissues"/>
</dbReference>
<dbReference type="GeneTree" id="ENSGT00940000164936"/>
<organism evidence="2 3">
    <name type="scientific">Esox lucius</name>
    <name type="common">Northern pike</name>
    <dbReference type="NCBI Taxonomy" id="8010"/>
    <lineage>
        <taxon>Eukaryota</taxon>
        <taxon>Metazoa</taxon>
        <taxon>Chordata</taxon>
        <taxon>Craniata</taxon>
        <taxon>Vertebrata</taxon>
        <taxon>Euteleostomi</taxon>
        <taxon>Actinopterygii</taxon>
        <taxon>Neopterygii</taxon>
        <taxon>Teleostei</taxon>
        <taxon>Protacanthopterygii</taxon>
        <taxon>Esociformes</taxon>
        <taxon>Esocidae</taxon>
        <taxon>Esox</taxon>
    </lineage>
</organism>
<feature type="compositionally biased region" description="Basic and acidic residues" evidence="1">
    <location>
        <begin position="62"/>
        <end position="77"/>
    </location>
</feature>
<accession>A0A6Q2YXX0</accession>
<dbReference type="Proteomes" id="UP000265140">
    <property type="component" value="Chromosome 19"/>
</dbReference>
<dbReference type="OMA" id="RIFSRKC"/>
<evidence type="ECO:0000313" key="3">
    <source>
        <dbReference type="Proteomes" id="UP000265140"/>
    </source>
</evidence>
<feature type="region of interest" description="Disordered" evidence="1">
    <location>
        <begin position="352"/>
        <end position="381"/>
    </location>
</feature>
<feature type="region of interest" description="Disordered" evidence="1">
    <location>
        <begin position="116"/>
        <end position="168"/>
    </location>
</feature>
<dbReference type="GO" id="GO:0005634">
    <property type="term" value="C:nucleus"/>
    <property type="evidence" value="ECO:0007669"/>
    <property type="project" value="TreeGrafter"/>
</dbReference>
<dbReference type="PANTHER" id="PTHR35441:SF2">
    <property type="entry name" value="CIRCADIAN-ASSOCIATED TRANSCRIPTIONAL REPRESSOR"/>
    <property type="match status" value="1"/>
</dbReference>
<dbReference type="PANTHER" id="PTHR35441">
    <property type="entry name" value="CIRCADIAN-ASSOCIATED TRANSCRIPTIONAL REPRESSOR"/>
    <property type="match status" value="1"/>
</dbReference>
<dbReference type="Pfam" id="PF15673">
    <property type="entry name" value="Ciart"/>
    <property type="match status" value="1"/>
</dbReference>
<dbReference type="GO" id="GO:0045892">
    <property type="term" value="P:negative regulation of DNA-templated transcription"/>
    <property type="evidence" value="ECO:0007669"/>
    <property type="project" value="TreeGrafter"/>
</dbReference>
<feature type="compositionally biased region" description="Basic and acidic residues" evidence="1">
    <location>
        <begin position="120"/>
        <end position="129"/>
    </location>
</feature>
<name>A0A6Q2YXX0_ESOLU</name>
<reference evidence="2" key="3">
    <citation type="submission" date="2025-08" db="UniProtKB">
        <authorList>
            <consortium name="Ensembl"/>
        </authorList>
    </citation>
    <scope>IDENTIFICATION</scope>
</reference>
<feature type="compositionally biased region" description="Polar residues" evidence="1">
    <location>
        <begin position="143"/>
        <end position="158"/>
    </location>
</feature>
<sequence length="417" mass="46139">MPTGKLVTVTPSDGQGRTVTRSSMSASDSKSTDWLASDEEDHEPQRERQTQQQTVHSPDSCCRTEMEEKKGETDESRAFSYGRSSHGAGSEERNHDWWGGDTLSCVSSQGFPPTSCTGHWETKASKDSLSDAQGLSPLILPSPTDTQSQPGQKRGQSSEVEHQQEQLMSERDRRFTVKCFQLQCYIPSLTAILTGLRSGRYKHRLSGFQQSVAIDRIQRIMGVLRNPRMGERYLNIMVKMEEMLRSWFPNVTRPEQWDIITNHTEETTIPNKKLKFEAPMPSTLISLDPVAISVAPADWATSLTSSGPYSTNATVLKWLHTSPICSPGAELHNQAHGGPSLTLDCKKMTQDNAVSSSTDTESLYQPDPSPLATPCYSRPRPPLGGKIRAPCLERLLRSTESIVTRRGQGAGARCDGK</sequence>
<feature type="compositionally biased region" description="Polar residues" evidence="1">
    <location>
        <begin position="352"/>
        <end position="363"/>
    </location>
</feature>
<dbReference type="InterPro" id="IPR031373">
    <property type="entry name" value="Ciart"/>
</dbReference>
<feature type="region of interest" description="Disordered" evidence="1">
    <location>
        <begin position="1"/>
        <end position="96"/>
    </location>
</feature>
<proteinExistence type="predicted"/>
<keyword evidence="3" id="KW-1185">Reference proteome</keyword>
<reference evidence="2" key="2">
    <citation type="submission" date="2020-02" db="EMBL/GenBank/DDBJ databases">
        <title>Esox lucius (northern pike) genome, fEsoLuc1, primary haplotype.</title>
        <authorList>
            <person name="Myers G."/>
            <person name="Karagic N."/>
            <person name="Meyer A."/>
            <person name="Pippel M."/>
            <person name="Reichard M."/>
            <person name="Winkler S."/>
            <person name="Tracey A."/>
            <person name="Sims Y."/>
            <person name="Howe K."/>
            <person name="Rhie A."/>
            <person name="Formenti G."/>
            <person name="Durbin R."/>
            <person name="Fedrigo O."/>
            <person name="Jarvis E.D."/>
        </authorList>
    </citation>
    <scope>NUCLEOTIDE SEQUENCE [LARGE SCALE GENOMIC DNA]</scope>
</reference>
<protein>
    <recommendedName>
        <fullName evidence="4">Circadian associated repressor of transcription a</fullName>
    </recommendedName>
</protein>
<feature type="compositionally biased region" description="Polar residues" evidence="1">
    <location>
        <begin position="9"/>
        <end position="21"/>
    </location>
</feature>
<feature type="compositionally biased region" description="Basic and acidic residues" evidence="1">
    <location>
        <begin position="159"/>
        <end position="168"/>
    </location>
</feature>
<evidence type="ECO:0000256" key="1">
    <source>
        <dbReference type="SAM" id="MobiDB-lite"/>
    </source>
</evidence>
<evidence type="ECO:0008006" key="4">
    <source>
        <dbReference type="Google" id="ProtNLM"/>
    </source>
</evidence>
<dbReference type="GO" id="GO:0032922">
    <property type="term" value="P:circadian regulation of gene expression"/>
    <property type="evidence" value="ECO:0007669"/>
    <property type="project" value="InterPro"/>
</dbReference>
<reference evidence="3" key="1">
    <citation type="journal article" date="2014" name="PLoS ONE">
        <title>The genome and linkage map of the northern pike (Esox lucius): conserved synteny revealed between the salmonid sister group and the Neoteleostei.</title>
        <authorList>
            <person name="Rondeau E.B."/>
            <person name="Minkley D.R."/>
            <person name="Leong J.S."/>
            <person name="Messmer A.M."/>
            <person name="Jantzen J.R."/>
            <person name="von Schalburg K.R."/>
            <person name="Lemon C."/>
            <person name="Bird N.H."/>
            <person name="Koop B.F."/>
        </authorList>
    </citation>
    <scope>NUCLEOTIDE SEQUENCE</scope>
</reference>
<evidence type="ECO:0000313" key="2">
    <source>
        <dbReference type="Ensembl" id="ENSELUP00000070436.2"/>
    </source>
</evidence>
<reference evidence="2" key="4">
    <citation type="submission" date="2025-09" db="UniProtKB">
        <authorList>
            <consortium name="Ensembl"/>
        </authorList>
    </citation>
    <scope>IDENTIFICATION</scope>
</reference>